<proteinExistence type="predicted"/>
<dbReference type="InterPro" id="IPR021145">
    <property type="entry name" value="Portal_protein_SPP1_Gp6-like"/>
</dbReference>
<evidence type="ECO:0000313" key="1">
    <source>
        <dbReference type="EMBL" id="AIK67618.1"/>
    </source>
</evidence>
<dbReference type="Proteomes" id="UP000201872">
    <property type="component" value="Segment"/>
</dbReference>
<dbReference type="GeneID" id="23680066"/>
<dbReference type="KEGG" id="vg:23680066"/>
<name>A0A076YHD0_9CAUD</name>
<keyword evidence="2" id="KW-1185">Reference proteome</keyword>
<gene>
    <name evidence="1" type="ORF">PBI_INVENTUM_3</name>
</gene>
<evidence type="ECO:0000313" key="2">
    <source>
        <dbReference type="Proteomes" id="UP000201872"/>
    </source>
</evidence>
<accession>A0A076YHD0</accession>
<sequence length="456" mass="50885">MTASTPAEWLPVLTKRIDDGMSRVRLLARYSNGDAPLPELTRNTSAAWRSFQREARTNWGLMVRDSVADRIIPNGITVGGSADSDLALRARRIWRDNRMDSVCKQWVKYGLDFGESYLTCWRRDDGTATITADSPETMVVSVDPLQPWRIRAAMRWWRDLDAESDFAIVWSGDGWQKFARPCFVQSSSRRRLVTRISDSWVPVGDAVVTGSPPPVVVYQNPDGMGEVEPHIDIINRINRAELQLLSTMAIQAFRQRALKSTEHGLPKVDENGNAIDYASIFEAAPGALWELPPGVDIWESQANDFTPMLSAIKEHIRQLSSATKTPLPMLMPDSANQSAEGAHNIEKGFLFKCEDRLSIAKIGLEAILVKALQIEGESVEDTVDVSFESPDRVTLGEKYSAASLAKAAGESWASIRRNILNYNADQIKQDDLDRAREQITLFAGNPVQRPQEDGSR</sequence>
<dbReference type="EMBL" id="KM066034">
    <property type="protein sequence ID" value="AIK67618.1"/>
    <property type="molecule type" value="Genomic_DNA"/>
</dbReference>
<organism evidence="1 2">
    <name type="scientific">Mycobacterium phage Inventum</name>
    <dbReference type="NCBI Taxonomy" id="1527580"/>
    <lineage>
        <taxon>Viruses</taxon>
        <taxon>Duplodnaviria</taxon>
        <taxon>Heunggongvirae</taxon>
        <taxon>Uroviricota</taxon>
        <taxon>Caudoviricetes</taxon>
        <taxon>Gracegardnervirinae</taxon>
        <taxon>Cheoctovirus</taxon>
        <taxon>Cheoctovirus inventum</taxon>
    </lineage>
</organism>
<dbReference type="RefSeq" id="YP_009125284.1">
    <property type="nucleotide sequence ID" value="NC_026596.1"/>
</dbReference>
<protein>
    <submittedName>
        <fullName evidence="1">Portal protein</fullName>
    </submittedName>
</protein>
<dbReference type="OrthoDB" id="2133at10239"/>
<reference evidence="1 2" key="1">
    <citation type="submission" date="2014-06" db="EMBL/GenBank/DDBJ databases">
        <authorList>
            <person name="Karssen M.P."/>
            <person name="Best A."/>
            <person name="Stukey J."/>
            <person name="D'Addario T.J."/>
            <person name="Day A.S."/>
            <person name="Deeg C.E."/>
            <person name="Johnson L.E."/>
            <person name="Leonard B.R."/>
            <person name="Neilands D.A."/>
            <person name="Owens N.D."/>
            <person name="Schuman J.A."/>
            <person name="Stukel M.G."/>
            <person name="Tans L.M."/>
            <person name="Thomas M.K."/>
            <person name="Ulmer M.R."/>
            <person name="VanWynen C.M."/>
            <person name="Vessells D.W."/>
            <person name="Viveen V.D."/>
            <person name="Weiss M.P."/>
            <person name="Anders K.R."/>
            <person name="Braun M.A."/>
            <person name="Delesalle V.A."/>
            <person name="Hughes L.E."/>
            <person name="Ware V.C."/>
            <person name="Bradley K.W."/>
            <person name="Barker L.P."/>
            <person name="Asai D.J."/>
            <person name="Bowman C.A."/>
            <person name="Russell D.A."/>
            <person name="Pope W.H."/>
            <person name="Jacobs-Sera D."/>
            <person name="Hendrix R.W."/>
            <person name="Hatfull G.F."/>
        </authorList>
    </citation>
    <scope>NUCLEOTIDE SEQUENCE [LARGE SCALE GENOMIC DNA]</scope>
</reference>
<dbReference type="Pfam" id="PF05133">
    <property type="entry name" value="SPP1_portal"/>
    <property type="match status" value="1"/>
</dbReference>